<comment type="caution">
    <text evidence="2">The sequence shown here is derived from an EMBL/GenBank/DDBJ whole genome shotgun (WGS) entry which is preliminary data.</text>
</comment>
<evidence type="ECO:0000313" key="3">
    <source>
        <dbReference type="Proteomes" id="UP000324222"/>
    </source>
</evidence>
<name>A0A5B7D8C9_PORTR</name>
<gene>
    <name evidence="2" type="ORF">E2C01_010333</name>
</gene>
<feature type="region of interest" description="Disordered" evidence="1">
    <location>
        <begin position="134"/>
        <end position="161"/>
    </location>
</feature>
<dbReference type="EMBL" id="VSRR010000592">
    <property type="protein sequence ID" value="MPC17475.1"/>
    <property type="molecule type" value="Genomic_DNA"/>
</dbReference>
<accession>A0A5B7D8C9</accession>
<dbReference type="AlphaFoldDB" id="A0A5B7D8C9"/>
<organism evidence="2 3">
    <name type="scientific">Portunus trituberculatus</name>
    <name type="common">Swimming crab</name>
    <name type="synonym">Neptunus trituberculatus</name>
    <dbReference type="NCBI Taxonomy" id="210409"/>
    <lineage>
        <taxon>Eukaryota</taxon>
        <taxon>Metazoa</taxon>
        <taxon>Ecdysozoa</taxon>
        <taxon>Arthropoda</taxon>
        <taxon>Crustacea</taxon>
        <taxon>Multicrustacea</taxon>
        <taxon>Malacostraca</taxon>
        <taxon>Eumalacostraca</taxon>
        <taxon>Eucarida</taxon>
        <taxon>Decapoda</taxon>
        <taxon>Pleocyemata</taxon>
        <taxon>Brachyura</taxon>
        <taxon>Eubrachyura</taxon>
        <taxon>Portunoidea</taxon>
        <taxon>Portunidae</taxon>
        <taxon>Portuninae</taxon>
        <taxon>Portunus</taxon>
    </lineage>
</organism>
<keyword evidence="3" id="KW-1185">Reference proteome</keyword>
<dbReference type="Proteomes" id="UP000324222">
    <property type="component" value="Unassembled WGS sequence"/>
</dbReference>
<reference evidence="2 3" key="1">
    <citation type="submission" date="2019-05" db="EMBL/GenBank/DDBJ databases">
        <title>Another draft genome of Portunus trituberculatus and its Hox gene families provides insights of decapod evolution.</title>
        <authorList>
            <person name="Jeong J.-H."/>
            <person name="Song I."/>
            <person name="Kim S."/>
            <person name="Choi T."/>
            <person name="Kim D."/>
            <person name="Ryu S."/>
            <person name="Kim W."/>
        </authorList>
    </citation>
    <scope>NUCLEOTIDE SEQUENCE [LARGE SCALE GENOMIC DNA]</scope>
    <source>
        <tissue evidence="2">Muscle</tissue>
    </source>
</reference>
<evidence type="ECO:0000313" key="2">
    <source>
        <dbReference type="EMBL" id="MPC17475.1"/>
    </source>
</evidence>
<evidence type="ECO:0000256" key="1">
    <source>
        <dbReference type="SAM" id="MobiDB-lite"/>
    </source>
</evidence>
<protein>
    <submittedName>
        <fullName evidence="2">Uncharacterized protein</fullName>
    </submittedName>
</protein>
<proteinExistence type="predicted"/>
<sequence length="161" mass="17472">MMRPLFTFHSLLGEVEELWLRQGGGADGSRCCHDDVWGSVHQVDVRCQDFWLAQHNLAHLNEVSGGDKIVHTAIPTLVEGEEVEEADVTMVVAGGEAYTQQDRFTGRGSTGMFSEEGMEGRERERVRGLCARDGSGAGTSMGARGAGPQLPFIPSRVPSEI</sequence>